<keyword evidence="1" id="KW-0472">Membrane</keyword>
<dbReference type="AlphaFoldDB" id="A0A554LG52"/>
<keyword evidence="1" id="KW-1133">Transmembrane helix</keyword>
<accession>A0A554LG52</accession>
<protein>
    <submittedName>
        <fullName evidence="2">Type III restriction protein res subunit</fullName>
    </submittedName>
</protein>
<dbReference type="EMBL" id="VMGH01000024">
    <property type="protein sequence ID" value="TSC91861.1"/>
    <property type="molecule type" value="Genomic_DNA"/>
</dbReference>
<dbReference type="Proteomes" id="UP000318296">
    <property type="component" value="Unassembled WGS sequence"/>
</dbReference>
<proteinExistence type="predicted"/>
<evidence type="ECO:0000256" key="1">
    <source>
        <dbReference type="SAM" id="Phobius"/>
    </source>
</evidence>
<gene>
    <name evidence="2" type="ORF">CEN92_185</name>
</gene>
<keyword evidence="1" id="KW-0812">Transmembrane</keyword>
<dbReference type="CDD" id="cd18785">
    <property type="entry name" value="SF2_C"/>
    <property type="match status" value="1"/>
</dbReference>
<feature type="non-terminal residue" evidence="2">
    <location>
        <position position="1"/>
    </location>
</feature>
<comment type="caution">
    <text evidence="2">The sequence shown here is derived from an EMBL/GenBank/DDBJ whole genome shotgun (WGS) entry which is preliminary data.</text>
</comment>
<organism evidence="2 3">
    <name type="scientific">Candidatus Berkelbacteria bacterium Licking1014_96</name>
    <dbReference type="NCBI Taxonomy" id="2017149"/>
    <lineage>
        <taxon>Bacteria</taxon>
        <taxon>Candidatus Berkelbacteria</taxon>
    </lineage>
</organism>
<evidence type="ECO:0000313" key="3">
    <source>
        <dbReference type="Proteomes" id="UP000318296"/>
    </source>
</evidence>
<name>A0A554LG52_9BACT</name>
<sequence>NHNLLEQAKSAIRKLGYALTEKGIRKQASPVDRVLAFSQSKSQAVAKILELEYRNLSDGLRACVVTDFERMSATEVRSLKGVLDQESGGALRAFKHVILQDISYYLNPCLVTGSMLLVDNRIVEHFVESSQKYLQDLGYKFELDIVEHANGFCEVTAQSGAWETRLYVGMATAMFELGITKCLIGTRGIFGEGWDSQALNTLIDLTTMTSPVSVKQLRGRSIRINTKDPLGARKVANNWDVVCIAPQLEKGLNDYGRFVRKHEGFFGIADDGQIECGVGHVHPSFSDLTPADIFASSAQFNNEMLERALAREKIYELWKVGESYGDRLVGCVEISNLRKIALTPPFLRYNLNYKDHASQMRASLNGIWFEHLALGTVGSAFCGYMLLNFGMFAFAAFLPLVLSAVLAHKKYDWLFNKLQSDVCQIQGAQASLLAMAQALLSSLQETKFIPTNVSKESLHVSLRSNGSYRVFLDDVEAEQSEYFARSFQELMAPISNQPYLIPKYESFFPGTEPCKRINDLSLINLIRRRFLILIFLTPSRPGIFFPLKTREGKEHMPMEPGARW</sequence>
<evidence type="ECO:0000313" key="2">
    <source>
        <dbReference type="EMBL" id="TSC91861.1"/>
    </source>
</evidence>
<feature type="transmembrane region" description="Helical" evidence="1">
    <location>
        <begin position="384"/>
        <end position="407"/>
    </location>
</feature>
<reference evidence="2 3" key="1">
    <citation type="submission" date="2017-07" db="EMBL/GenBank/DDBJ databases">
        <title>Mechanisms for carbon and nitrogen cycling indicate functional differentiation within the Candidate Phyla Radiation.</title>
        <authorList>
            <person name="Danczak R.E."/>
            <person name="Johnston M.D."/>
            <person name="Kenah C."/>
            <person name="Slattery M."/>
            <person name="Wrighton K.C."/>
            <person name="Wilkins M.J."/>
        </authorList>
    </citation>
    <scope>NUCLEOTIDE SEQUENCE [LARGE SCALE GENOMIC DNA]</scope>
    <source>
        <strain evidence="2">Licking1014_96</strain>
    </source>
</reference>